<dbReference type="EMBL" id="PZQS01000011">
    <property type="protein sequence ID" value="PVD22615.1"/>
    <property type="molecule type" value="Genomic_DNA"/>
</dbReference>
<comment type="caution">
    <text evidence="2">The sequence shown here is derived from an EMBL/GenBank/DDBJ whole genome shotgun (WGS) entry which is preliminary data.</text>
</comment>
<evidence type="ECO:0000256" key="1">
    <source>
        <dbReference type="SAM" id="MobiDB-lite"/>
    </source>
</evidence>
<protein>
    <submittedName>
        <fullName evidence="2">Uncharacterized protein</fullName>
    </submittedName>
</protein>
<reference evidence="2 3" key="1">
    <citation type="submission" date="2018-04" db="EMBL/GenBank/DDBJ databases">
        <title>The genome of golden apple snail Pomacea canaliculata provides insight into stress tolerance and invasive adaptation.</title>
        <authorList>
            <person name="Liu C."/>
            <person name="Liu B."/>
            <person name="Ren Y."/>
            <person name="Zhang Y."/>
            <person name="Wang H."/>
            <person name="Li S."/>
            <person name="Jiang F."/>
            <person name="Yin L."/>
            <person name="Zhang G."/>
            <person name="Qian W."/>
            <person name="Fan W."/>
        </authorList>
    </citation>
    <scope>NUCLEOTIDE SEQUENCE [LARGE SCALE GENOMIC DNA]</scope>
    <source>
        <strain evidence="2">SZHN2017</strain>
        <tissue evidence="2">Muscle</tissue>
    </source>
</reference>
<dbReference type="Proteomes" id="UP000245119">
    <property type="component" value="Linkage Group LG11"/>
</dbReference>
<keyword evidence="3" id="KW-1185">Reference proteome</keyword>
<gene>
    <name evidence="2" type="ORF">C0Q70_18435</name>
</gene>
<dbReference type="AlphaFoldDB" id="A0A2T7NN74"/>
<feature type="compositionally biased region" description="Basic and acidic residues" evidence="1">
    <location>
        <begin position="66"/>
        <end position="88"/>
    </location>
</feature>
<sequence length="162" mass="17839">MFSKQQQLQDQGAVASPSREMALTPIENHMNVQPSPRSVIVSKRQHPQEQGAIASTSSEVLKSHCKRTEDAGAVRRRSDTQSEGNGQDKDYVLDITAAMSALRIDTGSSEPASLKKILQKYGSAVEIDTKIGQAKIHGNSTQIEKTIKLFRKKINYKVCSIE</sequence>
<organism evidence="2 3">
    <name type="scientific">Pomacea canaliculata</name>
    <name type="common">Golden apple snail</name>
    <dbReference type="NCBI Taxonomy" id="400727"/>
    <lineage>
        <taxon>Eukaryota</taxon>
        <taxon>Metazoa</taxon>
        <taxon>Spiralia</taxon>
        <taxon>Lophotrochozoa</taxon>
        <taxon>Mollusca</taxon>
        <taxon>Gastropoda</taxon>
        <taxon>Caenogastropoda</taxon>
        <taxon>Architaenioglossa</taxon>
        <taxon>Ampullarioidea</taxon>
        <taxon>Ampullariidae</taxon>
        <taxon>Pomacea</taxon>
    </lineage>
</organism>
<evidence type="ECO:0000313" key="2">
    <source>
        <dbReference type="EMBL" id="PVD22615.1"/>
    </source>
</evidence>
<dbReference type="OrthoDB" id="6149346at2759"/>
<feature type="region of interest" description="Disordered" evidence="1">
    <location>
        <begin position="1"/>
        <end position="35"/>
    </location>
</feature>
<evidence type="ECO:0000313" key="3">
    <source>
        <dbReference type="Proteomes" id="UP000245119"/>
    </source>
</evidence>
<feature type="region of interest" description="Disordered" evidence="1">
    <location>
        <begin position="51"/>
        <end position="88"/>
    </location>
</feature>
<proteinExistence type="predicted"/>
<accession>A0A2T7NN74</accession>
<feature type="compositionally biased region" description="Polar residues" evidence="1">
    <location>
        <begin position="1"/>
        <end position="10"/>
    </location>
</feature>
<name>A0A2T7NN74_POMCA</name>